<dbReference type="Gene3D" id="3.30.70.60">
    <property type="match status" value="1"/>
</dbReference>
<dbReference type="Proteomes" id="UP000095228">
    <property type="component" value="Chromosome"/>
</dbReference>
<evidence type="ECO:0008006" key="4">
    <source>
        <dbReference type="Google" id="ProtNLM"/>
    </source>
</evidence>
<dbReference type="EMBL" id="CP016094">
    <property type="protein sequence ID" value="AOS44621.1"/>
    <property type="molecule type" value="Genomic_DNA"/>
</dbReference>
<keyword evidence="1" id="KW-1133">Transmembrane helix</keyword>
<evidence type="ECO:0000313" key="2">
    <source>
        <dbReference type="EMBL" id="AOS44621.1"/>
    </source>
</evidence>
<dbReference type="OrthoDB" id="194489at2"/>
<organism evidence="2 3">
    <name type="scientific">Lacunisphaera limnophila</name>
    <dbReference type="NCBI Taxonomy" id="1838286"/>
    <lineage>
        <taxon>Bacteria</taxon>
        <taxon>Pseudomonadati</taxon>
        <taxon>Verrucomicrobiota</taxon>
        <taxon>Opitutia</taxon>
        <taxon>Opitutales</taxon>
        <taxon>Opitutaceae</taxon>
        <taxon>Lacunisphaera</taxon>
    </lineage>
</organism>
<reference evidence="2 3" key="1">
    <citation type="submission" date="2016-06" db="EMBL/GenBank/DDBJ databases">
        <title>Three novel species with peptidoglycan cell walls form the new genus Lacunisphaera gen. nov. in the family Opitutaceae of the verrucomicrobial subdivision 4.</title>
        <authorList>
            <person name="Rast P."/>
            <person name="Gloeckner I."/>
            <person name="Jogler M."/>
            <person name="Boedeker C."/>
            <person name="Jeske O."/>
            <person name="Wiegand S."/>
            <person name="Reinhardt R."/>
            <person name="Schumann P."/>
            <person name="Rohde M."/>
            <person name="Spring S."/>
            <person name="Gloeckner F.O."/>
            <person name="Jogler C."/>
        </authorList>
    </citation>
    <scope>NUCLEOTIDE SEQUENCE [LARGE SCALE GENOMIC DNA]</scope>
    <source>
        <strain evidence="2 3">IG16b</strain>
    </source>
</reference>
<keyword evidence="3" id="KW-1185">Reference proteome</keyword>
<evidence type="ECO:0000313" key="3">
    <source>
        <dbReference type="Proteomes" id="UP000095228"/>
    </source>
</evidence>
<proteinExistence type="predicted"/>
<feature type="transmembrane region" description="Helical" evidence="1">
    <location>
        <begin position="14"/>
        <end position="32"/>
    </location>
</feature>
<evidence type="ECO:0000256" key="1">
    <source>
        <dbReference type="SAM" id="Phobius"/>
    </source>
</evidence>
<protein>
    <recommendedName>
        <fullName evidence="4">Pilus assembly protein, PilO</fullName>
    </recommendedName>
</protein>
<dbReference type="InterPro" id="IPR014717">
    <property type="entry name" value="Transl_elong_EF1B/ribsomal_bS6"/>
</dbReference>
<gene>
    <name evidence="2" type="ORF">Verru16b_01687</name>
</gene>
<accession>A0A1D8AUP3</accession>
<dbReference type="AlphaFoldDB" id="A0A1D8AUP3"/>
<dbReference type="RefSeq" id="WP_069961855.1">
    <property type="nucleotide sequence ID" value="NZ_CP016094.1"/>
</dbReference>
<keyword evidence="1" id="KW-0812">Transmembrane</keyword>
<dbReference type="KEGG" id="obg:Verru16b_01687"/>
<sequence length="189" mass="20300">MTAADLLVFAKKHLTGTICLLVTLVCGALLYFRSDTVSVSQSLYEAKSAESAKMLSNVKAAPGLAEQVTEIQQLGKELNDRLVNANQLAVNLQYFYKLEADNDVKLLDVRQDTGPRAGAKTLFTTVPFSLSVQGTYAQLVKFLGELQNGRHLCRINSAVFNKAGGASAADLSAAQEMTLTLSVELLGQS</sequence>
<keyword evidence="1" id="KW-0472">Membrane</keyword>
<dbReference type="STRING" id="1838286.Verru16b_01687"/>
<name>A0A1D8AUP3_9BACT</name>